<dbReference type="RefSeq" id="WP_267539980.1">
    <property type="nucleotide sequence ID" value="NZ_JAPNKA010000001.1"/>
</dbReference>
<keyword evidence="2" id="KW-1185">Reference proteome</keyword>
<gene>
    <name evidence="1" type="ORF">OV287_43695</name>
</gene>
<proteinExistence type="predicted"/>
<evidence type="ECO:0000313" key="2">
    <source>
        <dbReference type="Proteomes" id="UP001207654"/>
    </source>
</evidence>
<comment type="caution">
    <text evidence="1">The sequence shown here is derived from an EMBL/GenBank/DDBJ whole genome shotgun (WGS) entry which is preliminary data.</text>
</comment>
<organism evidence="1 2">
    <name type="scientific">Archangium lansingense</name>
    <dbReference type="NCBI Taxonomy" id="2995310"/>
    <lineage>
        <taxon>Bacteria</taxon>
        <taxon>Pseudomonadati</taxon>
        <taxon>Myxococcota</taxon>
        <taxon>Myxococcia</taxon>
        <taxon>Myxococcales</taxon>
        <taxon>Cystobacterineae</taxon>
        <taxon>Archangiaceae</taxon>
        <taxon>Archangium</taxon>
    </lineage>
</organism>
<name>A0ABT4AI98_9BACT</name>
<accession>A0ABT4AI98</accession>
<dbReference type="EMBL" id="JAPNKA010000001">
    <property type="protein sequence ID" value="MCY1081380.1"/>
    <property type="molecule type" value="Genomic_DNA"/>
</dbReference>
<dbReference type="Pfam" id="PF05402">
    <property type="entry name" value="PqqD"/>
    <property type="match status" value="1"/>
</dbReference>
<dbReference type="InterPro" id="IPR008792">
    <property type="entry name" value="PQQD"/>
</dbReference>
<dbReference type="InterPro" id="IPR041881">
    <property type="entry name" value="PqqD_sf"/>
</dbReference>
<protein>
    <submittedName>
        <fullName evidence="1">PqqD family protein</fullName>
    </submittedName>
</protein>
<reference evidence="1 2" key="1">
    <citation type="submission" date="2022-11" db="EMBL/GenBank/DDBJ databases">
        <title>Minimal conservation of predation-associated metabolite biosynthetic gene clusters underscores biosynthetic potential of Myxococcota including descriptions for ten novel species: Archangium lansinium sp. nov., Myxococcus landrumus sp. nov., Nannocystis bai.</title>
        <authorList>
            <person name="Ahearne A."/>
            <person name="Stevens C."/>
            <person name="Phillips K."/>
        </authorList>
    </citation>
    <scope>NUCLEOTIDE SEQUENCE [LARGE SCALE GENOMIC DNA]</scope>
    <source>
        <strain evidence="1 2">MIWBW</strain>
    </source>
</reference>
<dbReference type="Gene3D" id="1.10.10.1150">
    <property type="entry name" value="Coenzyme PQQ synthesis protein D (PqqD)"/>
    <property type="match status" value="1"/>
</dbReference>
<sequence length="103" mass="11376">MNARRGDVMDAVPRLHPEAGLQRVGDRMLAVGPDDTLHTFEDEGGEVSEVAERILELVDGCRTVGDIVAVLCEEFEVEPAQCREDTVFFVRLLVEKKVLVLGP</sequence>
<dbReference type="Proteomes" id="UP001207654">
    <property type="component" value="Unassembled WGS sequence"/>
</dbReference>
<evidence type="ECO:0000313" key="1">
    <source>
        <dbReference type="EMBL" id="MCY1081380.1"/>
    </source>
</evidence>